<sequence length="192" mass="20650">MKMKKRLNGSPMKKRKRKSFNRITLFLNNLFVSFCHYTVHGSKKRAHSAAAFTPPATSPSPVASIPVEASGFYTSRDVYSFGSSFYTTSDLDSIFTAAILKSAPTSTPLASSAVGTSLRPAPLLSACPPTPAPSSSTRPLTPAPSSQGVVNSHILILQTADSNINKIYIIKGTCILTFAQLQQAIRLHKGDY</sequence>
<reference evidence="2" key="1">
    <citation type="journal article" date="2023" name="Nat. Plants">
        <title>Single-cell RNA sequencing provides a high-resolution roadmap for understanding the multicellular compartmentation of specialized metabolism.</title>
        <authorList>
            <person name="Sun S."/>
            <person name="Shen X."/>
            <person name="Li Y."/>
            <person name="Li Y."/>
            <person name="Wang S."/>
            <person name="Li R."/>
            <person name="Zhang H."/>
            <person name="Shen G."/>
            <person name="Guo B."/>
            <person name="Wei J."/>
            <person name="Xu J."/>
            <person name="St-Pierre B."/>
            <person name="Chen S."/>
            <person name="Sun C."/>
        </authorList>
    </citation>
    <scope>NUCLEOTIDE SEQUENCE [LARGE SCALE GENOMIC DNA]</scope>
</reference>
<dbReference type="Proteomes" id="UP001060085">
    <property type="component" value="Linkage Group LG08"/>
</dbReference>
<comment type="caution">
    <text evidence="1">The sequence shown here is derived from an EMBL/GenBank/DDBJ whole genome shotgun (WGS) entry which is preliminary data.</text>
</comment>
<keyword evidence="2" id="KW-1185">Reference proteome</keyword>
<protein>
    <submittedName>
        <fullName evidence="1">Uncharacterized protein</fullName>
    </submittedName>
</protein>
<dbReference type="EMBL" id="CM044708">
    <property type="protein sequence ID" value="KAI5650314.1"/>
    <property type="molecule type" value="Genomic_DNA"/>
</dbReference>
<gene>
    <name evidence="1" type="ORF">M9H77_36319</name>
</gene>
<organism evidence="1 2">
    <name type="scientific">Catharanthus roseus</name>
    <name type="common">Madagascar periwinkle</name>
    <name type="synonym">Vinca rosea</name>
    <dbReference type="NCBI Taxonomy" id="4058"/>
    <lineage>
        <taxon>Eukaryota</taxon>
        <taxon>Viridiplantae</taxon>
        <taxon>Streptophyta</taxon>
        <taxon>Embryophyta</taxon>
        <taxon>Tracheophyta</taxon>
        <taxon>Spermatophyta</taxon>
        <taxon>Magnoliopsida</taxon>
        <taxon>eudicotyledons</taxon>
        <taxon>Gunneridae</taxon>
        <taxon>Pentapetalae</taxon>
        <taxon>asterids</taxon>
        <taxon>lamiids</taxon>
        <taxon>Gentianales</taxon>
        <taxon>Apocynaceae</taxon>
        <taxon>Rauvolfioideae</taxon>
        <taxon>Vinceae</taxon>
        <taxon>Catharanthinae</taxon>
        <taxon>Catharanthus</taxon>
    </lineage>
</organism>
<accession>A0ACB9ZRH9</accession>
<name>A0ACB9ZRH9_CATRO</name>
<proteinExistence type="predicted"/>
<evidence type="ECO:0000313" key="1">
    <source>
        <dbReference type="EMBL" id="KAI5650314.1"/>
    </source>
</evidence>
<evidence type="ECO:0000313" key="2">
    <source>
        <dbReference type="Proteomes" id="UP001060085"/>
    </source>
</evidence>